<name>A0AAD9YZM4_9LECA</name>
<keyword evidence="3" id="KW-1185">Reference proteome</keyword>
<evidence type="ECO:0000259" key="1">
    <source>
        <dbReference type="SMART" id="SM00355"/>
    </source>
</evidence>
<dbReference type="InterPro" id="IPR013087">
    <property type="entry name" value="Znf_C2H2_type"/>
</dbReference>
<feature type="domain" description="C2H2-type" evidence="1">
    <location>
        <begin position="210"/>
        <end position="235"/>
    </location>
</feature>
<dbReference type="SMART" id="SM00355">
    <property type="entry name" value="ZnF_C2H2"/>
    <property type="match status" value="2"/>
</dbReference>
<feature type="domain" description="C2H2-type" evidence="1">
    <location>
        <begin position="242"/>
        <end position="271"/>
    </location>
</feature>
<evidence type="ECO:0000313" key="3">
    <source>
        <dbReference type="Proteomes" id="UP001276659"/>
    </source>
</evidence>
<accession>A0AAD9YZM4</accession>
<gene>
    <name evidence="2" type="ORF">OEA41_004692</name>
</gene>
<protein>
    <recommendedName>
        <fullName evidence="1">C2H2-type domain-containing protein</fullName>
    </recommendedName>
</protein>
<dbReference type="AlphaFoldDB" id="A0AAD9YZM4"/>
<dbReference type="Proteomes" id="UP001276659">
    <property type="component" value="Unassembled WGS sequence"/>
</dbReference>
<evidence type="ECO:0000313" key="2">
    <source>
        <dbReference type="EMBL" id="KAK3168246.1"/>
    </source>
</evidence>
<reference evidence="2" key="1">
    <citation type="submission" date="2022-11" db="EMBL/GenBank/DDBJ databases">
        <title>Chromosomal genome sequence assembly and mating type (MAT) locus characterization of the leprose asexual lichenized fungus Lepraria neglecta (Nyl.) Erichsen.</title>
        <authorList>
            <person name="Allen J.L."/>
            <person name="Pfeffer B."/>
        </authorList>
    </citation>
    <scope>NUCLEOTIDE SEQUENCE</scope>
    <source>
        <strain evidence="2">Allen 5258</strain>
    </source>
</reference>
<comment type="caution">
    <text evidence="2">The sequence shown here is derived from an EMBL/GenBank/DDBJ whole genome shotgun (WGS) entry which is preliminary data.</text>
</comment>
<organism evidence="2 3">
    <name type="scientific">Lepraria neglecta</name>
    <dbReference type="NCBI Taxonomy" id="209136"/>
    <lineage>
        <taxon>Eukaryota</taxon>
        <taxon>Fungi</taxon>
        <taxon>Dikarya</taxon>
        <taxon>Ascomycota</taxon>
        <taxon>Pezizomycotina</taxon>
        <taxon>Lecanoromycetes</taxon>
        <taxon>OSLEUM clade</taxon>
        <taxon>Lecanoromycetidae</taxon>
        <taxon>Lecanorales</taxon>
        <taxon>Lecanorineae</taxon>
        <taxon>Stereocaulaceae</taxon>
        <taxon>Lepraria</taxon>
    </lineage>
</organism>
<dbReference type="EMBL" id="JASNWA010000010">
    <property type="protein sequence ID" value="KAK3168246.1"/>
    <property type="molecule type" value="Genomic_DNA"/>
</dbReference>
<proteinExistence type="predicted"/>
<sequence>MFRLTEASSRHVKRNISITSSPSDLKDVLQIQSHQIATIYSQPSSDRLQRSSANASNNQMAFPPASQDIAFDMANDVADWPDFFDFDFGSLPASSEMPFADVNMQGAQAAQGSIAAGSPEPPVAAMDLSLLPGQPGAAPMSTMSSAPGIGKRCSCIVCLSVGDARHKKWPQYPCRLPGCRQYFAKDSSTVIGTSTCLDHEKNHFRKAGKYVCTEKNCQTATAKFADLKRHYSSRHCINKTKYPCSVIGCKYGGENGFPRKDKLKSHWKNMHEKKDGLPGQRFHATYPIVRDAQGMIEQLGYQLLAGTK</sequence>